<keyword evidence="2" id="KW-1185">Reference proteome</keyword>
<sequence>MRKLMIALFMLLLLVFTNGCVYVLDLATRVVPAKGPTAEEIMQAQAEKEKWAKIRAEKAAQGRRDAVFPVQFEMIALRLEKEGRYNIILAFQPGDTPIADFERELRENVTGEIEIRHDNVHYKTIRFEEFTGFAPAPVGTGYGPTYSVNIEYGGLFKSRFAYFDFYPRIRAKKPYRYAFSLRRQQRSGMAGWHKLSHSKEPDIRNPIPSAERPGFQIPARLECFDMFMEIATNYGFALGMRMTDEEREVELKFKEALRVHYAGDIDILRDDHLFRRYDFGLDPTAYESVWSNTYFTGYGYKGFIEKEPVWYSFMPSIRSVQKGRSFGIQIVSGHMGK</sequence>
<proteinExistence type="predicted"/>
<organism evidence="1 2">
    <name type="scientific">Desulfobulbus oralis</name>
    <dbReference type="NCBI Taxonomy" id="1986146"/>
    <lineage>
        <taxon>Bacteria</taxon>
        <taxon>Pseudomonadati</taxon>
        <taxon>Thermodesulfobacteriota</taxon>
        <taxon>Desulfobulbia</taxon>
        <taxon>Desulfobulbales</taxon>
        <taxon>Desulfobulbaceae</taxon>
        <taxon>Desulfobulbus</taxon>
    </lineage>
</organism>
<dbReference type="Proteomes" id="UP000239867">
    <property type="component" value="Chromosome"/>
</dbReference>
<accession>A0A2L1GL22</accession>
<dbReference type="EMBL" id="CP021255">
    <property type="protein sequence ID" value="AVD70348.1"/>
    <property type="molecule type" value="Genomic_DNA"/>
</dbReference>
<dbReference type="AlphaFoldDB" id="A0A2L1GL22"/>
<dbReference type="KEGG" id="deo:CAY53_01625"/>
<reference evidence="1 2" key="1">
    <citation type="journal article" date="2018" name="MBio">
        <title>Insights into the evolution of host association through the isolation and characterization of a novel human periodontal pathobiont, Desulfobulbus oralis.</title>
        <authorList>
            <person name="Cross K.L."/>
            <person name="Chirania P."/>
            <person name="Xiong W."/>
            <person name="Beall C.J."/>
            <person name="Elkins J.G."/>
            <person name="Giannone R.J."/>
            <person name="Griffen A.L."/>
            <person name="Guss A.M."/>
            <person name="Hettich R.L."/>
            <person name="Joshi S.S."/>
            <person name="Mokrzan E.M."/>
            <person name="Martin R.K."/>
            <person name="Zhulin I.B."/>
            <person name="Leys E.J."/>
            <person name="Podar M."/>
        </authorList>
    </citation>
    <scope>NUCLEOTIDE SEQUENCE [LARGE SCALE GENOMIC DNA]</scope>
    <source>
        <strain evidence="1 2">ORNL</strain>
    </source>
</reference>
<evidence type="ECO:0000313" key="2">
    <source>
        <dbReference type="Proteomes" id="UP000239867"/>
    </source>
</evidence>
<protein>
    <submittedName>
        <fullName evidence="1">Uncharacterized protein</fullName>
    </submittedName>
</protein>
<dbReference type="RefSeq" id="WP_104935663.1">
    <property type="nucleotide sequence ID" value="NZ_CP021255.1"/>
</dbReference>
<name>A0A2L1GL22_9BACT</name>
<gene>
    <name evidence="1" type="ORF">CAY53_01625</name>
</gene>
<evidence type="ECO:0000313" key="1">
    <source>
        <dbReference type="EMBL" id="AVD70348.1"/>
    </source>
</evidence>